<feature type="domain" description="EGF-like" evidence="6">
    <location>
        <begin position="246"/>
        <end position="287"/>
    </location>
</feature>
<feature type="region of interest" description="Disordered" evidence="4">
    <location>
        <begin position="454"/>
        <end position="474"/>
    </location>
</feature>
<feature type="compositionally biased region" description="Basic and acidic residues" evidence="4">
    <location>
        <begin position="1"/>
        <end position="19"/>
    </location>
</feature>
<feature type="region of interest" description="Disordered" evidence="4">
    <location>
        <begin position="1"/>
        <end position="24"/>
    </location>
</feature>
<evidence type="ECO:0000313" key="8">
    <source>
        <dbReference type="Proteomes" id="UP001141552"/>
    </source>
</evidence>
<dbReference type="PROSITE" id="PS50026">
    <property type="entry name" value="EGF_3"/>
    <property type="match status" value="1"/>
</dbReference>
<keyword evidence="5" id="KW-0812">Transmembrane</keyword>
<comment type="caution">
    <text evidence="3">Lacks conserved residue(s) required for the propagation of feature annotation.</text>
</comment>
<evidence type="ECO:0000256" key="3">
    <source>
        <dbReference type="PROSITE-ProRule" id="PRU00076"/>
    </source>
</evidence>
<comment type="caution">
    <text evidence="7">The sequence shown here is derived from an EMBL/GenBank/DDBJ whole genome shotgun (WGS) entry which is preliminary data.</text>
</comment>
<evidence type="ECO:0000256" key="5">
    <source>
        <dbReference type="SAM" id="Phobius"/>
    </source>
</evidence>
<feature type="transmembrane region" description="Helical" evidence="5">
    <location>
        <begin position="312"/>
        <end position="336"/>
    </location>
</feature>
<feature type="compositionally biased region" description="Polar residues" evidence="4">
    <location>
        <begin position="516"/>
        <end position="531"/>
    </location>
</feature>
<reference evidence="7" key="2">
    <citation type="journal article" date="2023" name="Plants (Basel)">
        <title>Annotation of the Turnera subulata (Passifloraceae) Draft Genome Reveals the S-Locus Evolved after the Divergence of Turneroideae from Passifloroideae in a Stepwise Manner.</title>
        <authorList>
            <person name="Henning P.M."/>
            <person name="Roalson E.H."/>
            <person name="Mir W."/>
            <person name="McCubbin A.G."/>
            <person name="Shore J.S."/>
        </authorList>
    </citation>
    <scope>NUCLEOTIDE SEQUENCE</scope>
    <source>
        <strain evidence="7">F60SS</strain>
    </source>
</reference>
<dbReference type="Proteomes" id="UP001141552">
    <property type="component" value="Unassembled WGS sequence"/>
</dbReference>
<dbReference type="OrthoDB" id="4062651at2759"/>
<dbReference type="AlphaFoldDB" id="A0A9Q0G504"/>
<dbReference type="GO" id="GO:0005524">
    <property type="term" value="F:ATP binding"/>
    <property type="evidence" value="ECO:0007669"/>
    <property type="project" value="UniProtKB-KW"/>
</dbReference>
<sequence length="531" mass="57507">MAITVRDIEQDSRKAKKGNDSVGPLQIQTPSKMIHLQQQQQQHNNLGFLLGLALFTTTLFTLTPTCKAHIRNSSCSTICGTGKSAKEVPYPFGFSPGCPIQLDCAGDIRIGEFQVQNITPSGILINLPAECNRSIETIKPLFSSHYALASRNGLLLRDCQGSLNDCVISTASLEKQMNLSSCDIAAKNDSLSCYSLVTSGFDALTYNNVSDSKCGFLFSSFALGTETPGSPVLSLQFQSVELQWWLEGDCSGDPCDKNGNCTDVKIANGKSGFRCQCSEGFAGHGFLNGCRRVSNCNPSKYLSGQCGGTTRVGVLVGGLLAGASLMAGLAVICYFVRRRSYSLRNRLSARRLLCEAAGNSSVPFYPYREIERATNGFSEKQRIGKGCVDEIIDPYLEPHRDAWTLSSVHNVAELAFRCLAFHRDMRPSMMEVAEELEHIRLSAWVPSMCMPMPSPGASPCSSENGSEKSLSATSAKQNVVASRRLLVSQKEADSPTSLEEVKDSSPVSVQDPWLSEHSSPSTNSLLGNVVQ</sequence>
<dbReference type="PANTHER" id="PTHR46008:SF62">
    <property type="entry name" value="PROTEIN KINASE DOMAIN-CONTAINING PROTEIN"/>
    <property type="match status" value="1"/>
</dbReference>
<protein>
    <recommendedName>
        <fullName evidence="6">EGF-like domain-containing protein</fullName>
    </recommendedName>
</protein>
<keyword evidence="5" id="KW-1133">Transmembrane helix</keyword>
<dbReference type="EMBL" id="JAKUCV010002171">
    <property type="protein sequence ID" value="KAJ4843708.1"/>
    <property type="molecule type" value="Genomic_DNA"/>
</dbReference>
<dbReference type="GO" id="GO:0016301">
    <property type="term" value="F:kinase activity"/>
    <property type="evidence" value="ECO:0007669"/>
    <property type="project" value="TreeGrafter"/>
</dbReference>
<keyword evidence="1" id="KW-0547">Nucleotide-binding</keyword>
<evidence type="ECO:0000256" key="2">
    <source>
        <dbReference type="ARBA" id="ARBA00022840"/>
    </source>
</evidence>
<evidence type="ECO:0000259" key="6">
    <source>
        <dbReference type="PROSITE" id="PS50026"/>
    </source>
</evidence>
<gene>
    <name evidence="7" type="ORF">Tsubulata_024554</name>
</gene>
<evidence type="ECO:0000256" key="4">
    <source>
        <dbReference type="SAM" id="MobiDB-lite"/>
    </source>
</evidence>
<dbReference type="InterPro" id="IPR000742">
    <property type="entry name" value="EGF"/>
</dbReference>
<organism evidence="7 8">
    <name type="scientific">Turnera subulata</name>
    <dbReference type="NCBI Taxonomy" id="218843"/>
    <lineage>
        <taxon>Eukaryota</taxon>
        <taxon>Viridiplantae</taxon>
        <taxon>Streptophyta</taxon>
        <taxon>Embryophyta</taxon>
        <taxon>Tracheophyta</taxon>
        <taxon>Spermatophyta</taxon>
        <taxon>Magnoliopsida</taxon>
        <taxon>eudicotyledons</taxon>
        <taxon>Gunneridae</taxon>
        <taxon>Pentapetalae</taxon>
        <taxon>rosids</taxon>
        <taxon>fabids</taxon>
        <taxon>Malpighiales</taxon>
        <taxon>Passifloraceae</taxon>
        <taxon>Turnera</taxon>
    </lineage>
</organism>
<evidence type="ECO:0000256" key="1">
    <source>
        <dbReference type="ARBA" id="ARBA00022741"/>
    </source>
</evidence>
<reference evidence="7" key="1">
    <citation type="submission" date="2022-02" db="EMBL/GenBank/DDBJ databases">
        <authorList>
            <person name="Henning P.M."/>
            <person name="McCubbin A.G."/>
            <person name="Shore J.S."/>
        </authorList>
    </citation>
    <scope>NUCLEOTIDE SEQUENCE</scope>
    <source>
        <strain evidence="7">F60SS</strain>
        <tissue evidence="7">Leaves</tissue>
    </source>
</reference>
<name>A0A9Q0G504_9ROSI</name>
<dbReference type="PANTHER" id="PTHR46008">
    <property type="entry name" value="LEAF RUST 10 DISEASE-RESISTANCE LOCUS RECEPTOR-LIKE PROTEIN KINASE-LIKE 1.4"/>
    <property type="match status" value="1"/>
</dbReference>
<proteinExistence type="predicted"/>
<feature type="compositionally biased region" description="Polar residues" evidence="4">
    <location>
        <begin position="459"/>
        <end position="474"/>
    </location>
</feature>
<feature type="region of interest" description="Disordered" evidence="4">
    <location>
        <begin position="486"/>
        <end position="531"/>
    </location>
</feature>
<evidence type="ECO:0000313" key="7">
    <source>
        <dbReference type="EMBL" id="KAJ4843708.1"/>
    </source>
</evidence>
<accession>A0A9Q0G504</accession>
<keyword evidence="2" id="KW-0067">ATP-binding</keyword>
<dbReference type="Gene3D" id="2.10.25.10">
    <property type="entry name" value="Laminin"/>
    <property type="match status" value="1"/>
</dbReference>
<keyword evidence="5" id="KW-0472">Membrane</keyword>
<keyword evidence="3" id="KW-0245">EGF-like domain</keyword>
<keyword evidence="8" id="KW-1185">Reference proteome</keyword>